<keyword evidence="1" id="KW-0812">Transmembrane</keyword>
<keyword evidence="3" id="KW-1185">Reference proteome</keyword>
<evidence type="ECO:0000313" key="3">
    <source>
        <dbReference type="Proteomes" id="UP000517753"/>
    </source>
</evidence>
<accession>A0A7Y9K122</accession>
<keyword evidence="1" id="KW-0472">Membrane</keyword>
<dbReference type="EMBL" id="JACCBY010000003">
    <property type="protein sequence ID" value="NYD90468.1"/>
    <property type="molecule type" value="Genomic_DNA"/>
</dbReference>
<gene>
    <name evidence="2" type="ORF">HD841_002265</name>
</gene>
<reference evidence="2 3" key="1">
    <citation type="submission" date="2020-08" db="EMBL/GenBank/DDBJ databases">
        <title>The Agave Microbiome: Exploring the role of microbial communities in plant adaptations to desert environments.</title>
        <authorList>
            <person name="Partida-Martinez L.P."/>
        </authorList>
    </citation>
    <scope>NUCLEOTIDE SEQUENCE [LARGE SCALE GENOMIC DNA]</scope>
    <source>
        <strain evidence="2 3">AS2.3</strain>
    </source>
</reference>
<evidence type="ECO:0000256" key="1">
    <source>
        <dbReference type="SAM" id="Phobius"/>
    </source>
</evidence>
<sequence>MRITKGQIGLAAVVLLAPGGFILGATLLANRYRQRRAAAAADPREPPVVS</sequence>
<organism evidence="2 3">
    <name type="scientific">Sphingomonas melonis</name>
    <dbReference type="NCBI Taxonomy" id="152682"/>
    <lineage>
        <taxon>Bacteria</taxon>
        <taxon>Pseudomonadati</taxon>
        <taxon>Pseudomonadota</taxon>
        <taxon>Alphaproteobacteria</taxon>
        <taxon>Sphingomonadales</taxon>
        <taxon>Sphingomonadaceae</taxon>
        <taxon>Sphingomonas</taxon>
    </lineage>
</organism>
<keyword evidence="1" id="KW-1133">Transmembrane helix</keyword>
<proteinExistence type="predicted"/>
<name>A0A7Y9K122_9SPHN</name>
<feature type="transmembrane region" description="Helical" evidence="1">
    <location>
        <begin position="6"/>
        <end position="29"/>
    </location>
</feature>
<dbReference type="Proteomes" id="UP000517753">
    <property type="component" value="Unassembled WGS sequence"/>
</dbReference>
<evidence type="ECO:0000313" key="2">
    <source>
        <dbReference type="EMBL" id="NYD90468.1"/>
    </source>
</evidence>
<dbReference type="AlphaFoldDB" id="A0A7Y9K122"/>
<protein>
    <submittedName>
        <fullName evidence="2">Uncharacterized protein</fullName>
    </submittedName>
</protein>
<dbReference type="RefSeq" id="WP_179508954.1">
    <property type="nucleotide sequence ID" value="NZ_JACCBY010000003.1"/>
</dbReference>
<comment type="caution">
    <text evidence="2">The sequence shown here is derived from an EMBL/GenBank/DDBJ whole genome shotgun (WGS) entry which is preliminary data.</text>
</comment>